<keyword evidence="2 5" id="KW-0238">DNA-binding</keyword>
<evidence type="ECO:0000256" key="7">
    <source>
        <dbReference type="SAM" id="MobiDB-lite"/>
    </source>
</evidence>
<sequence>MSCPASAPDEKIRRSQDESQSQTTDEDETDESPEWSRLRPSDQQGDSCSGDQISRWDSMMPSQLAMYAIAHNIKAPTLVELQMMLGLGARKHDYRRSRRALGDRKPRQAYTAQQLEKLEREFQCDKYLSVQKRVQLSRSLNLTETQIKTWFQNRRTKWKKQLTTSIRELYRDRVVTSLSVLPGLESTLASSSLSLNPSDFPHKFK</sequence>
<dbReference type="InterPro" id="IPR050848">
    <property type="entry name" value="Homeobox_TF"/>
</dbReference>
<evidence type="ECO:0000256" key="1">
    <source>
        <dbReference type="ARBA" id="ARBA00004123"/>
    </source>
</evidence>
<keyword evidence="9" id="KW-1185">Reference proteome</keyword>
<dbReference type="WBParaSite" id="HCON_00122850-00001">
    <property type="protein sequence ID" value="HCON_00122850-00001"/>
    <property type="gene ID" value="HCON_00122850"/>
</dbReference>
<reference evidence="10" key="1">
    <citation type="submission" date="2020-12" db="UniProtKB">
        <authorList>
            <consortium name="WormBaseParasite"/>
        </authorList>
    </citation>
    <scope>IDENTIFICATION</scope>
    <source>
        <strain evidence="10">MHco3</strain>
    </source>
</reference>
<dbReference type="PANTHER" id="PTHR24333:SF9">
    <property type="entry name" value="HOMEOBOX DOMAIN-CONTAINING PROTEIN"/>
    <property type="match status" value="1"/>
</dbReference>
<dbReference type="PRINTS" id="PR00024">
    <property type="entry name" value="HOMEOBOX"/>
</dbReference>
<feature type="domain" description="Homeobox" evidence="8">
    <location>
        <begin position="101"/>
        <end position="161"/>
    </location>
</feature>
<dbReference type="GO" id="GO:0003677">
    <property type="term" value="F:DNA binding"/>
    <property type="evidence" value="ECO:0007669"/>
    <property type="project" value="UniProtKB-UniRule"/>
</dbReference>
<keyword evidence="4 5" id="KW-0539">Nucleus</keyword>
<dbReference type="SMART" id="SM00389">
    <property type="entry name" value="HOX"/>
    <property type="match status" value="1"/>
</dbReference>
<dbReference type="CDD" id="cd00086">
    <property type="entry name" value="homeodomain"/>
    <property type="match status" value="1"/>
</dbReference>
<proteinExistence type="predicted"/>
<dbReference type="SUPFAM" id="SSF46689">
    <property type="entry name" value="Homeodomain-like"/>
    <property type="match status" value="1"/>
</dbReference>
<evidence type="ECO:0000313" key="9">
    <source>
        <dbReference type="Proteomes" id="UP000025227"/>
    </source>
</evidence>
<feature type="region of interest" description="Disordered" evidence="7">
    <location>
        <begin position="1"/>
        <end position="55"/>
    </location>
</feature>
<dbReference type="Pfam" id="PF00046">
    <property type="entry name" value="Homeodomain"/>
    <property type="match status" value="1"/>
</dbReference>
<feature type="compositionally biased region" description="Basic and acidic residues" evidence="7">
    <location>
        <begin position="8"/>
        <end position="17"/>
    </location>
</feature>
<dbReference type="GO" id="GO:0000981">
    <property type="term" value="F:DNA-binding transcription factor activity, RNA polymerase II-specific"/>
    <property type="evidence" value="ECO:0007669"/>
    <property type="project" value="InterPro"/>
</dbReference>
<dbReference type="GO" id="GO:0005634">
    <property type="term" value="C:nucleus"/>
    <property type="evidence" value="ECO:0007669"/>
    <property type="project" value="UniProtKB-SubCell"/>
</dbReference>
<evidence type="ECO:0000256" key="2">
    <source>
        <dbReference type="ARBA" id="ARBA00023125"/>
    </source>
</evidence>
<evidence type="ECO:0000256" key="3">
    <source>
        <dbReference type="ARBA" id="ARBA00023155"/>
    </source>
</evidence>
<dbReference type="InterPro" id="IPR009057">
    <property type="entry name" value="Homeodomain-like_sf"/>
</dbReference>
<keyword evidence="3 5" id="KW-0371">Homeobox</keyword>
<evidence type="ECO:0000256" key="4">
    <source>
        <dbReference type="ARBA" id="ARBA00023242"/>
    </source>
</evidence>
<dbReference type="PROSITE" id="PS00027">
    <property type="entry name" value="HOMEOBOX_1"/>
    <property type="match status" value="1"/>
</dbReference>
<dbReference type="InterPro" id="IPR017970">
    <property type="entry name" value="Homeobox_CS"/>
</dbReference>
<dbReference type="InterPro" id="IPR020479">
    <property type="entry name" value="HD_metazoa"/>
</dbReference>
<feature type="compositionally biased region" description="Acidic residues" evidence="7">
    <location>
        <begin position="24"/>
        <end position="33"/>
    </location>
</feature>
<feature type="compositionally biased region" description="Polar residues" evidence="7">
    <location>
        <begin position="41"/>
        <end position="52"/>
    </location>
</feature>
<dbReference type="PROSITE" id="PS50071">
    <property type="entry name" value="HOMEOBOX_2"/>
    <property type="match status" value="1"/>
</dbReference>
<evidence type="ECO:0000313" key="10">
    <source>
        <dbReference type="WBParaSite" id="HCON_00122850-00001"/>
    </source>
</evidence>
<dbReference type="Gene3D" id="1.10.10.60">
    <property type="entry name" value="Homeodomain-like"/>
    <property type="match status" value="1"/>
</dbReference>
<name>A0A7I5EBH9_HAECO</name>
<dbReference type="OrthoDB" id="6159439at2759"/>
<feature type="DNA-binding region" description="Homeobox" evidence="5">
    <location>
        <begin position="103"/>
        <end position="162"/>
    </location>
</feature>
<comment type="subcellular location">
    <subcellularLocation>
        <location evidence="1 5 6">Nucleus</location>
    </subcellularLocation>
</comment>
<evidence type="ECO:0000259" key="8">
    <source>
        <dbReference type="PROSITE" id="PS50071"/>
    </source>
</evidence>
<dbReference type="PANTHER" id="PTHR24333">
    <property type="entry name" value="HOMEO BOX HB9 LIKE A-RELATED"/>
    <property type="match status" value="1"/>
</dbReference>
<accession>A0A7I5EBH9</accession>
<evidence type="ECO:0000256" key="6">
    <source>
        <dbReference type="RuleBase" id="RU000682"/>
    </source>
</evidence>
<dbReference type="Proteomes" id="UP000025227">
    <property type="component" value="Unplaced"/>
</dbReference>
<dbReference type="InterPro" id="IPR001356">
    <property type="entry name" value="HD"/>
</dbReference>
<dbReference type="AlphaFoldDB" id="A0A7I5EBH9"/>
<evidence type="ECO:0000256" key="5">
    <source>
        <dbReference type="PROSITE-ProRule" id="PRU00108"/>
    </source>
</evidence>
<organism evidence="9 10">
    <name type="scientific">Haemonchus contortus</name>
    <name type="common">Barber pole worm</name>
    <dbReference type="NCBI Taxonomy" id="6289"/>
    <lineage>
        <taxon>Eukaryota</taxon>
        <taxon>Metazoa</taxon>
        <taxon>Ecdysozoa</taxon>
        <taxon>Nematoda</taxon>
        <taxon>Chromadorea</taxon>
        <taxon>Rhabditida</taxon>
        <taxon>Rhabditina</taxon>
        <taxon>Rhabditomorpha</taxon>
        <taxon>Strongyloidea</taxon>
        <taxon>Trichostrongylidae</taxon>
        <taxon>Haemonchus</taxon>
    </lineage>
</organism>
<protein>
    <submittedName>
        <fullName evidence="10">Homeobox domain-containing protein</fullName>
    </submittedName>
</protein>